<gene>
    <name evidence="8" type="ORF">SAMN02745207_02518</name>
</gene>
<feature type="domain" description="Radical SAM core" evidence="6">
    <location>
        <begin position="21"/>
        <end position="120"/>
    </location>
</feature>
<dbReference type="RefSeq" id="WP_242950676.1">
    <property type="nucleotide sequence ID" value="NZ_FQXM01000013.1"/>
</dbReference>
<dbReference type="PRINTS" id="PR00368">
    <property type="entry name" value="FADPNR"/>
</dbReference>
<evidence type="ECO:0000256" key="2">
    <source>
        <dbReference type="ARBA" id="ARBA00022827"/>
    </source>
</evidence>
<dbReference type="STRING" id="1121316.SAMN02745207_02518"/>
<evidence type="ECO:0000259" key="6">
    <source>
        <dbReference type="Pfam" id="PF04055"/>
    </source>
</evidence>
<dbReference type="InterPro" id="IPR050097">
    <property type="entry name" value="Ferredoxin-NADP_redctase_2"/>
</dbReference>
<organism evidence="8 9">
    <name type="scientific">Clostridium grantii DSM 8605</name>
    <dbReference type="NCBI Taxonomy" id="1121316"/>
    <lineage>
        <taxon>Bacteria</taxon>
        <taxon>Bacillati</taxon>
        <taxon>Bacillota</taxon>
        <taxon>Clostridia</taxon>
        <taxon>Eubacteriales</taxon>
        <taxon>Clostridiaceae</taxon>
        <taxon>Clostridium</taxon>
    </lineage>
</organism>
<dbReference type="SUPFAM" id="SSF102114">
    <property type="entry name" value="Radical SAM enzymes"/>
    <property type="match status" value="1"/>
</dbReference>
<evidence type="ECO:0000313" key="8">
    <source>
        <dbReference type="EMBL" id="SHH79114.1"/>
    </source>
</evidence>
<dbReference type="Pfam" id="PF07992">
    <property type="entry name" value="Pyr_redox_2"/>
    <property type="match status" value="1"/>
</dbReference>
<dbReference type="AlphaFoldDB" id="A0A1M5VVU5"/>
<proteinExistence type="predicted"/>
<evidence type="ECO:0000313" key="9">
    <source>
        <dbReference type="Proteomes" id="UP000184447"/>
    </source>
</evidence>
<dbReference type="InterPro" id="IPR036188">
    <property type="entry name" value="FAD/NAD-bd_sf"/>
</dbReference>
<dbReference type="Proteomes" id="UP000184447">
    <property type="component" value="Unassembled WGS sequence"/>
</dbReference>
<evidence type="ECO:0000256" key="3">
    <source>
        <dbReference type="ARBA" id="ARBA00023002"/>
    </source>
</evidence>
<keyword evidence="5" id="KW-0676">Redox-active center</keyword>
<evidence type="ECO:0000256" key="4">
    <source>
        <dbReference type="ARBA" id="ARBA00023157"/>
    </source>
</evidence>
<dbReference type="SUPFAM" id="SSF51905">
    <property type="entry name" value="FAD/NAD(P)-binding domain"/>
    <property type="match status" value="1"/>
</dbReference>
<dbReference type="InterPro" id="IPR008255">
    <property type="entry name" value="Pyr_nucl-diS_OxRdtase_2_AS"/>
</dbReference>
<dbReference type="Gene3D" id="3.50.50.60">
    <property type="entry name" value="FAD/NAD(P)-binding domain"/>
    <property type="match status" value="2"/>
</dbReference>
<dbReference type="PROSITE" id="PS00573">
    <property type="entry name" value="PYRIDINE_REDOX_2"/>
    <property type="match status" value="1"/>
</dbReference>
<keyword evidence="4" id="KW-1015">Disulfide bond</keyword>
<dbReference type="InterPro" id="IPR058240">
    <property type="entry name" value="rSAM_sf"/>
</dbReference>
<sequence length="432" mass="48561">MYFIIRGRALDKYSGPKKMVEYIIDKCAEFHYEIAAVTNAYDLIDYIDILKKAKVKELQVTLDGSKEVHNSRRGAANGKGTFDRIILGMEKAIENKIPINFRTVLDNENIGDLINLVEFLDSKGWLDLGFEYFKTQIGRNYELFECYAKPQHLMSQAELWAKYAQLSREYPILKKFHKPDFKGIRHLVETGNMYMASFDTCPATKTEWVFDFNEDVKYVKTEDTEFYAKAAIIASGASPRALNAEDADLFKGKGIHYCATCDGSMYQDRKIVVIGGGNSAVEEAVFLTRFATHVTIIHQFDHFQSSLKAQEEALSNEKIDVIWDSEVRKVNGQGHALTSVVVENIKTKEITEVPTEGAFVYIGTEPKSTMYKGQVNINDWGYIVAGEDTKTDVGGVFVAGDIRTKAIRQVVTAASDGAVSAIMAERYISDLK</sequence>
<dbReference type="InterPro" id="IPR007197">
    <property type="entry name" value="rSAM"/>
</dbReference>
<protein>
    <submittedName>
        <fullName evidence="8">Thioredoxin reductase</fullName>
    </submittedName>
</protein>
<dbReference type="PRINTS" id="PR00469">
    <property type="entry name" value="PNDRDTASEII"/>
</dbReference>
<dbReference type="EMBL" id="FQXM01000013">
    <property type="protein sequence ID" value="SHH79114.1"/>
    <property type="molecule type" value="Genomic_DNA"/>
</dbReference>
<dbReference type="PANTHER" id="PTHR48105">
    <property type="entry name" value="THIOREDOXIN REDUCTASE 1-RELATED-RELATED"/>
    <property type="match status" value="1"/>
</dbReference>
<evidence type="ECO:0000259" key="7">
    <source>
        <dbReference type="Pfam" id="PF07992"/>
    </source>
</evidence>
<dbReference type="Pfam" id="PF04055">
    <property type="entry name" value="Radical_SAM"/>
    <property type="match status" value="1"/>
</dbReference>
<dbReference type="GO" id="GO:0051536">
    <property type="term" value="F:iron-sulfur cluster binding"/>
    <property type="evidence" value="ECO:0007669"/>
    <property type="project" value="InterPro"/>
</dbReference>
<dbReference type="InterPro" id="IPR023753">
    <property type="entry name" value="FAD/NAD-binding_dom"/>
</dbReference>
<accession>A0A1M5VVU5</accession>
<keyword evidence="3" id="KW-0560">Oxidoreductase</keyword>
<reference evidence="8 9" key="1">
    <citation type="submission" date="2016-11" db="EMBL/GenBank/DDBJ databases">
        <authorList>
            <person name="Jaros S."/>
            <person name="Januszkiewicz K."/>
            <person name="Wedrychowicz H."/>
        </authorList>
    </citation>
    <scope>NUCLEOTIDE SEQUENCE [LARGE SCALE GENOMIC DNA]</scope>
    <source>
        <strain evidence="8 9">DSM 8605</strain>
    </source>
</reference>
<feature type="domain" description="FAD/NAD(P)-binding" evidence="7">
    <location>
        <begin position="214"/>
        <end position="417"/>
    </location>
</feature>
<evidence type="ECO:0000256" key="1">
    <source>
        <dbReference type="ARBA" id="ARBA00022630"/>
    </source>
</evidence>
<keyword evidence="9" id="KW-1185">Reference proteome</keyword>
<keyword evidence="2" id="KW-0274">FAD</keyword>
<evidence type="ECO:0000256" key="5">
    <source>
        <dbReference type="ARBA" id="ARBA00023284"/>
    </source>
</evidence>
<name>A0A1M5VVU5_9CLOT</name>
<keyword evidence="1" id="KW-0285">Flavoprotein</keyword>
<dbReference type="GO" id="GO:0016668">
    <property type="term" value="F:oxidoreductase activity, acting on a sulfur group of donors, NAD(P) as acceptor"/>
    <property type="evidence" value="ECO:0007669"/>
    <property type="project" value="UniProtKB-ARBA"/>
</dbReference>